<organism evidence="10 11">
    <name type="scientific">Cyclotella cryptica</name>
    <dbReference type="NCBI Taxonomy" id="29204"/>
    <lineage>
        <taxon>Eukaryota</taxon>
        <taxon>Sar</taxon>
        <taxon>Stramenopiles</taxon>
        <taxon>Ochrophyta</taxon>
        <taxon>Bacillariophyta</taxon>
        <taxon>Coscinodiscophyceae</taxon>
        <taxon>Thalassiosirophycidae</taxon>
        <taxon>Stephanodiscales</taxon>
        <taxon>Stephanodiscaceae</taxon>
        <taxon>Cyclotella</taxon>
    </lineage>
</organism>
<reference evidence="10 11" key="1">
    <citation type="journal article" date="2020" name="G3 (Bethesda)">
        <title>Improved Reference Genome for Cyclotella cryptica CCMP332, a Model for Cell Wall Morphogenesis, Salinity Adaptation, and Lipid Production in Diatoms (Bacillariophyta).</title>
        <authorList>
            <person name="Roberts W.R."/>
            <person name="Downey K.M."/>
            <person name="Ruck E.C."/>
            <person name="Traller J.C."/>
            <person name="Alverson A.J."/>
        </authorList>
    </citation>
    <scope>NUCLEOTIDE SEQUENCE [LARGE SCALE GENOMIC DNA]</scope>
    <source>
        <strain evidence="10 11">CCMP332</strain>
    </source>
</reference>
<evidence type="ECO:0000313" key="10">
    <source>
        <dbReference type="EMBL" id="KAL3797958.1"/>
    </source>
</evidence>
<protein>
    <recommendedName>
        <fullName evidence="3">Glutamine--fructose-6-phosphate aminotransferase [isomerizing]</fullName>
        <ecNumber evidence="2">2.6.1.16</ecNumber>
    </recommendedName>
</protein>
<dbReference type="InterPro" id="IPR001347">
    <property type="entry name" value="SIS_dom"/>
</dbReference>
<feature type="domain" description="Glutamine amidotransferase type-2" evidence="8">
    <location>
        <begin position="1"/>
        <end position="220"/>
    </location>
</feature>
<gene>
    <name evidence="10" type="ORF">HJC23_013196</name>
</gene>
<dbReference type="PANTHER" id="PTHR10937">
    <property type="entry name" value="GLUCOSAMINE--FRUCTOSE-6-PHOSPHATE AMINOTRANSFERASE, ISOMERIZING"/>
    <property type="match status" value="1"/>
</dbReference>
<dbReference type="InterPro" id="IPR046348">
    <property type="entry name" value="SIS_dom_sf"/>
</dbReference>
<evidence type="ECO:0000256" key="4">
    <source>
        <dbReference type="ARBA" id="ARBA00022576"/>
    </source>
</evidence>
<dbReference type="EC" id="2.6.1.16" evidence="2"/>
<dbReference type="GO" id="GO:0004360">
    <property type="term" value="F:glutamine-fructose-6-phosphate transaminase (isomerizing) activity"/>
    <property type="evidence" value="ECO:0007669"/>
    <property type="project" value="UniProtKB-EC"/>
</dbReference>
<dbReference type="InterPro" id="IPR035490">
    <property type="entry name" value="GlmS/FrlB_SIS"/>
</dbReference>
<evidence type="ECO:0000313" key="11">
    <source>
        <dbReference type="Proteomes" id="UP001516023"/>
    </source>
</evidence>
<dbReference type="CDD" id="cd05009">
    <property type="entry name" value="SIS_GlmS_GlmD_2"/>
    <property type="match status" value="1"/>
</dbReference>
<dbReference type="InterPro" id="IPR017932">
    <property type="entry name" value="GATase_2_dom"/>
</dbReference>
<evidence type="ECO:0000256" key="6">
    <source>
        <dbReference type="ARBA" id="ARBA00022737"/>
    </source>
</evidence>
<sequence length="630" mass="68288">MFHTATHRKFLLDGLEKIKTRGYDGAGLATMAPHQGNMVIVKKSSPDDNVDPIQMVRNSSTPLPGHSIGIAHTRWATVGSITDKNAHPHTDASGKIAVVHNGSIFNKEDLRKELKGLGYKFEGQTDTEVIAKLIGHYHGKGLDIRDATEKAMKRCEGTWGLVVMCSDLPEELVVTSHGSPLYIGRGDGGTFVASSVSAFKGYSRHYIKLEDREVATITVDGRNLDLSKQISPTEEEEQASPAPYPHWYIKEVMEQPQAIGRALGFGGRLSFDTATLGGLDEKYDVLKNIDSISLIGCGSSYNAAIYGTKLMRHSGAFTNVTAMDANSIDDADFRRLGEPKEQGMIVISQSGETRDIIDVVQQANKRSFPVIGVVNTVGSSVANSVSCGTFTFAGEEKAAPSTKSFTNQIVCLALISLWFRQVKAKESGLKLPPQKDSLAEALQRLPITFGMLMRTQSVCKKAAKKLAGKEHCFVLGKGFGEPIALEGALKLKEVGYLHAEGYSGGALKHGPFAMIESDENGKNGATPIIMLVLDDNHAHHMRTACEEYPKLPNCHNIRTLQVKARGAELIIITDNKKLADGLDDDPIVIPSNGPLTALGAIVPLQLIAYELAMLKDNNPDTPRNLLKSFT</sequence>
<dbReference type="NCBIfam" id="NF001484">
    <property type="entry name" value="PRK00331.1"/>
    <property type="match status" value="1"/>
</dbReference>
<evidence type="ECO:0000256" key="2">
    <source>
        <dbReference type="ARBA" id="ARBA00012916"/>
    </source>
</evidence>
<dbReference type="SUPFAM" id="SSF53697">
    <property type="entry name" value="SIS domain"/>
    <property type="match status" value="1"/>
</dbReference>
<dbReference type="Gene3D" id="3.40.50.10490">
    <property type="entry name" value="Glucose-6-phosphate isomerase like protein, domain 1"/>
    <property type="match status" value="2"/>
</dbReference>
<accession>A0ABD3QCA2</accession>
<keyword evidence="11" id="KW-1185">Reference proteome</keyword>
<proteinExistence type="predicted"/>
<evidence type="ECO:0000256" key="1">
    <source>
        <dbReference type="ARBA" id="ARBA00001031"/>
    </source>
</evidence>
<feature type="domain" description="SIS" evidence="9">
    <location>
        <begin position="462"/>
        <end position="622"/>
    </location>
</feature>
<comment type="catalytic activity">
    <reaction evidence="1">
        <text>D-fructose 6-phosphate + L-glutamine = D-glucosamine 6-phosphate + L-glutamate</text>
        <dbReference type="Rhea" id="RHEA:13237"/>
        <dbReference type="ChEBI" id="CHEBI:29985"/>
        <dbReference type="ChEBI" id="CHEBI:58359"/>
        <dbReference type="ChEBI" id="CHEBI:58725"/>
        <dbReference type="ChEBI" id="CHEBI:61527"/>
        <dbReference type="EC" id="2.6.1.16"/>
    </reaction>
</comment>
<evidence type="ECO:0000259" key="8">
    <source>
        <dbReference type="PROSITE" id="PS51278"/>
    </source>
</evidence>
<name>A0ABD3QCA2_9STRA</name>
<dbReference type="InterPro" id="IPR035466">
    <property type="entry name" value="GlmS/AgaS_SIS"/>
</dbReference>
<dbReference type="AlphaFoldDB" id="A0ABD3QCA2"/>
<dbReference type="InterPro" id="IPR005855">
    <property type="entry name" value="GFAT"/>
</dbReference>
<dbReference type="FunFam" id="3.40.50.10490:FF:000036">
    <property type="entry name" value="Glutamine-fructose-6-phosphate transaminase (Isomerizing), variant"/>
    <property type="match status" value="1"/>
</dbReference>
<dbReference type="PANTHER" id="PTHR10937:SF0">
    <property type="entry name" value="GLUTAMINE--FRUCTOSE-6-PHOSPHATE TRANSAMINASE (ISOMERIZING)"/>
    <property type="match status" value="1"/>
</dbReference>
<keyword evidence="6" id="KW-0677">Repeat</keyword>
<dbReference type="Proteomes" id="UP001516023">
    <property type="component" value="Unassembled WGS sequence"/>
</dbReference>
<keyword evidence="7" id="KW-0315">Glutamine amidotransferase</keyword>
<keyword evidence="4" id="KW-0032">Aminotransferase</keyword>
<dbReference type="Pfam" id="PF13522">
    <property type="entry name" value="GATase_6"/>
    <property type="match status" value="1"/>
</dbReference>
<comment type="caution">
    <text evidence="10">The sequence shown here is derived from an EMBL/GenBank/DDBJ whole genome shotgun (WGS) entry which is preliminary data.</text>
</comment>
<dbReference type="CDD" id="cd00714">
    <property type="entry name" value="GFAT"/>
    <property type="match status" value="1"/>
</dbReference>
<dbReference type="SUPFAM" id="SSF56235">
    <property type="entry name" value="N-terminal nucleophile aminohydrolases (Ntn hydrolases)"/>
    <property type="match status" value="1"/>
</dbReference>
<dbReference type="Pfam" id="PF01380">
    <property type="entry name" value="SIS"/>
    <property type="match status" value="2"/>
</dbReference>
<evidence type="ECO:0000256" key="3">
    <source>
        <dbReference type="ARBA" id="ARBA00016090"/>
    </source>
</evidence>
<dbReference type="Gene3D" id="3.60.20.10">
    <property type="entry name" value="Glutamine Phosphoribosylpyrophosphate, subunit 1, domain 1"/>
    <property type="match status" value="1"/>
</dbReference>
<dbReference type="InterPro" id="IPR029055">
    <property type="entry name" value="Ntn_hydrolases_N"/>
</dbReference>
<keyword evidence="5" id="KW-0808">Transferase</keyword>
<evidence type="ECO:0000256" key="7">
    <source>
        <dbReference type="ARBA" id="ARBA00022962"/>
    </source>
</evidence>
<dbReference type="CDD" id="cd05008">
    <property type="entry name" value="SIS_GlmS_GlmD_1"/>
    <property type="match status" value="1"/>
</dbReference>
<dbReference type="NCBIfam" id="TIGR01135">
    <property type="entry name" value="glmS"/>
    <property type="match status" value="1"/>
</dbReference>
<evidence type="ECO:0000256" key="5">
    <source>
        <dbReference type="ARBA" id="ARBA00022679"/>
    </source>
</evidence>
<feature type="domain" description="SIS" evidence="9">
    <location>
        <begin position="282"/>
        <end position="425"/>
    </location>
</feature>
<evidence type="ECO:0000259" key="9">
    <source>
        <dbReference type="PROSITE" id="PS51464"/>
    </source>
</evidence>
<dbReference type="InterPro" id="IPR047084">
    <property type="entry name" value="GFAT_N"/>
</dbReference>
<dbReference type="PROSITE" id="PS51278">
    <property type="entry name" value="GATASE_TYPE_2"/>
    <property type="match status" value="1"/>
</dbReference>
<dbReference type="EMBL" id="JABMIG020000050">
    <property type="protein sequence ID" value="KAL3797958.1"/>
    <property type="molecule type" value="Genomic_DNA"/>
</dbReference>
<dbReference type="FunFam" id="3.60.20.10:FF:000006">
    <property type="entry name" value="Glutamine--fructose-6-phosphate aminotransferase [isomerizing]"/>
    <property type="match status" value="1"/>
</dbReference>
<dbReference type="PROSITE" id="PS51464">
    <property type="entry name" value="SIS"/>
    <property type="match status" value="2"/>
</dbReference>